<dbReference type="AlphaFoldDB" id="A0A0N4UGL1"/>
<organism evidence="2 4">
    <name type="scientific">Dracunculus medinensis</name>
    <name type="common">Guinea worm</name>
    <dbReference type="NCBI Taxonomy" id="318479"/>
    <lineage>
        <taxon>Eukaryota</taxon>
        <taxon>Metazoa</taxon>
        <taxon>Ecdysozoa</taxon>
        <taxon>Nematoda</taxon>
        <taxon>Chromadorea</taxon>
        <taxon>Rhabditida</taxon>
        <taxon>Spirurina</taxon>
        <taxon>Dracunculoidea</taxon>
        <taxon>Dracunculidae</taxon>
        <taxon>Dracunculus</taxon>
    </lineage>
</organism>
<evidence type="ECO:0000313" key="3">
    <source>
        <dbReference type="Proteomes" id="UP000274756"/>
    </source>
</evidence>
<evidence type="ECO:0000313" key="2">
    <source>
        <dbReference type="Proteomes" id="UP000038040"/>
    </source>
</evidence>
<dbReference type="WBParaSite" id="DME_0000663601-mRNA-1">
    <property type="protein sequence ID" value="DME_0000663601-mRNA-1"/>
    <property type="gene ID" value="DME_0000663601"/>
</dbReference>
<dbReference type="InterPro" id="IPR036249">
    <property type="entry name" value="Thioredoxin-like_sf"/>
</dbReference>
<name>A0A0N4UGL1_DRAME</name>
<dbReference type="EMBL" id="UYYG01000017">
    <property type="protein sequence ID" value="VDN51307.1"/>
    <property type="molecule type" value="Genomic_DNA"/>
</dbReference>
<accession>A0A0N4UGL1</accession>
<dbReference type="Proteomes" id="UP000038040">
    <property type="component" value="Unplaced"/>
</dbReference>
<reference evidence="1 3" key="2">
    <citation type="submission" date="2018-11" db="EMBL/GenBank/DDBJ databases">
        <authorList>
            <consortium name="Pathogen Informatics"/>
        </authorList>
    </citation>
    <scope>NUCLEOTIDE SEQUENCE [LARGE SCALE GENOMIC DNA]</scope>
</reference>
<dbReference type="SUPFAM" id="SSF52833">
    <property type="entry name" value="Thioredoxin-like"/>
    <property type="match status" value="1"/>
</dbReference>
<gene>
    <name evidence="1" type="ORF">DME_LOCUS1280</name>
</gene>
<dbReference type="Gene3D" id="3.40.30.10">
    <property type="entry name" value="Glutaredoxin"/>
    <property type="match status" value="1"/>
</dbReference>
<dbReference type="OrthoDB" id="189920at2759"/>
<reference evidence="4" key="1">
    <citation type="submission" date="2017-02" db="UniProtKB">
        <authorList>
            <consortium name="WormBaseParasite"/>
        </authorList>
    </citation>
    <scope>IDENTIFICATION</scope>
</reference>
<protein>
    <submittedName>
        <fullName evidence="4">Thioredoxin-like_fold domain-containing protein</fullName>
    </submittedName>
</protein>
<evidence type="ECO:0000313" key="4">
    <source>
        <dbReference type="WBParaSite" id="DME_0000663601-mRNA-1"/>
    </source>
</evidence>
<proteinExistence type="predicted"/>
<sequence>MLGAYDRDIAELTLKTSIGHTVVYRELASKYGVEGIPALIIIKSNGDVITKNGRADVSVLIGPCRF</sequence>
<dbReference type="Proteomes" id="UP000274756">
    <property type="component" value="Unassembled WGS sequence"/>
</dbReference>
<evidence type="ECO:0000313" key="1">
    <source>
        <dbReference type="EMBL" id="VDN51307.1"/>
    </source>
</evidence>
<keyword evidence="3" id="KW-1185">Reference proteome</keyword>